<feature type="region of interest" description="Disordered" evidence="1">
    <location>
        <begin position="1"/>
        <end position="30"/>
    </location>
</feature>
<dbReference type="Proteomes" id="UP000199501">
    <property type="component" value="Unassembled WGS sequence"/>
</dbReference>
<accession>A0A1G6JW04</accession>
<feature type="transmembrane region" description="Helical" evidence="2">
    <location>
        <begin position="161"/>
        <end position="181"/>
    </location>
</feature>
<dbReference type="RefSeq" id="WP_139190478.1">
    <property type="nucleotide sequence ID" value="NZ_FMZZ01000001.1"/>
</dbReference>
<feature type="compositionally biased region" description="Basic and acidic residues" evidence="1">
    <location>
        <begin position="1"/>
        <end position="12"/>
    </location>
</feature>
<name>A0A1G6JW04_9PSEU</name>
<dbReference type="STRING" id="1271860.SAMN05216174_101589"/>
<proteinExistence type="predicted"/>
<feature type="transmembrane region" description="Helical" evidence="2">
    <location>
        <begin position="106"/>
        <end position="126"/>
    </location>
</feature>
<dbReference type="OrthoDB" id="8224664at2"/>
<evidence type="ECO:0008006" key="5">
    <source>
        <dbReference type="Google" id="ProtNLM"/>
    </source>
</evidence>
<keyword evidence="2" id="KW-0812">Transmembrane</keyword>
<reference evidence="4" key="1">
    <citation type="submission" date="2016-10" db="EMBL/GenBank/DDBJ databases">
        <authorList>
            <person name="Varghese N."/>
            <person name="Submissions S."/>
        </authorList>
    </citation>
    <scope>NUCLEOTIDE SEQUENCE [LARGE SCALE GENOMIC DNA]</scope>
    <source>
        <strain evidence="4">IBRC-M 10403</strain>
    </source>
</reference>
<feature type="transmembrane region" description="Helical" evidence="2">
    <location>
        <begin position="31"/>
        <end position="52"/>
    </location>
</feature>
<dbReference type="EMBL" id="FMZZ01000001">
    <property type="protein sequence ID" value="SDC22932.1"/>
    <property type="molecule type" value="Genomic_DNA"/>
</dbReference>
<feature type="transmembrane region" description="Helical" evidence="2">
    <location>
        <begin position="188"/>
        <end position="208"/>
    </location>
</feature>
<evidence type="ECO:0000313" key="3">
    <source>
        <dbReference type="EMBL" id="SDC22932.1"/>
    </source>
</evidence>
<protein>
    <recommendedName>
        <fullName evidence="5">DUF4386 family protein</fullName>
    </recommendedName>
</protein>
<sequence length="246" mass="25575">MKATRPTREDVVVHSAQNTDRRQNTDGKQNPAARVAPVLLAVAGLLFAAYPATRPYRDETTLDGAAAMSSTAWTLAHTAAMIGFILLPLALLGLRAAVGGTRGEGPAAAAFVTALLGAGLTLPYYGGETFGIKAVSDLATQHADPTMLTQTETVRLDPAPAAFFLGGMLLLAAAGVLTALALNRSGRFPAWAALPFAAGLVLFIPQFFGPAAARVGHGLLLAVGCWVLAWALSRVKAAPRAIQHRE</sequence>
<evidence type="ECO:0000313" key="4">
    <source>
        <dbReference type="Proteomes" id="UP000199501"/>
    </source>
</evidence>
<evidence type="ECO:0000256" key="2">
    <source>
        <dbReference type="SAM" id="Phobius"/>
    </source>
</evidence>
<feature type="transmembrane region" description="Helical" evidence="2">
    <location>
        <begin position="214"/>
        <end position="232"/>
    </location>
</feature>
<gene>
    <name evidence="3" type="ORF">SAMN05216174_101589</name>
</gene>
<keyword evidence="2" id="KW-1133">Transmembrane helix</keyword>
<evidence type="ECO:0000256" key="1">
    <source>
        <dbReference type="SAM" id="MobiDB-lite"/>
    </source>
</evidence>
<keyword evidence="4" id="KW-1185">Reference proteome</keyword>
<organism evidence="3 4">
    <name type="scientific">Actinokineospora iranica</name>
    <dbReference type="NCBI Taxonomy" id="1271860"/>
    <lineage>
        <taxon>Bacteria</taxon>
        <taxon>Bacillati</taxon>
        <taxon>Actinomycetota</taxon>
        <taxon>Actinomycetes</taxon>
        <taxon>Pseudonocardiales</taxon>
        <taxon>Pseudonocardiaceae</taxon>
        <taxon>Actinokineospora</taxon>
    </lineage>
</organism>
<dbReference type="AlphaFoldDB" id="A0A1G6JW04"/>
<keyword evidence="2" id="KW-0472">Membrane</keyword>
<feature type="transmembrane region" description="Helical" evidence="2">
    <location>
        <begin position="72"/>
        <end position="94"/>
    </location>
</feature>